<proteinExistence type="predicted"/>
<dbReference type="RefSeq" id="WP_113970400.1">
    <property type="nucleotide sequence ID" value="NZ_QNRJ01000012.1"/>
</dbReference>
<sequence length="185" mass="21411">MESLTQSVATIYKKLVIHLDKDELREEVNNQLLQTMKNSATEDEYTKNLLKALVFHVESTKALHGILQPLLLNAKYPNLDGVSQLMNRAHVRIQSDMEGLIPLYHERIESEESDNDTVTQLEVYFTTTFTELRLTYRFVDAFGTESNKELFQPLFDFPAEEVGETILKYARTYASLLFEKTLNQK</sequence>
<reference evidence="1 2" key="1">
    <citation type="submission" date="2018-06" db="EMBL/GenBank/DDBJ databases">
        <title>Freshwater and sediment microbial communities from various areas in North America, analyzing microbe dynamics in response to fracking.</title>
        <authorList>
            <person name="Lamendella R."/>
        </authorList>
    </citation>
    <scope>NUCLEOTIDE SEQUENCE [LARGE SCALE GENOMIC DNA]</scope>
    <source>
        <strain evidence="1 2">97B</strain>
    </source>
</reference>
<gene>
    <name evidence="1" type="ORF">DET59_11238</name>
</gene>
<name>A0A366EK31_9BACI</name>
<dbReference type="OrthoDB" id="2854295at2"/>
<comment type="caution">
    <text evidence="1">The sequence shown here is derived from an EMBL/GenBank/DDBJ whole genome shotgun (WGS) entry which is preliminary data.</text>
</comment>
<dbReference type="AlphaFoldDB" id="A0A366EK31"/>
<evidence type="ECO:0000313" key="1">
    <source>
        <dbReference type="EMBL" id="RBP02753.1"/>
    </source>
</evidence>
<protein>
    <submittedName>
        <fullName evidence="1">Uncharacterized protein</fullName>
    </submittedName>
</protein>
<organism evidence="1 2">
    <name type="scientific">Rossellomorea aquimaris</name>
    <dbReference type="NCBI Taxonomy" id="189382"/>
    <lineage>
        <taxon>Bacteria</taxon>
        <taxon>Bacillati</taxon>
        <taxon>Bacillota</taxon>
        <taxon>Bacilli</taxon>
        <taxon>Bacillales</taxon>
        <taxon>Bacillaceae</taxon>
        <taxon>Rossellomorea</taxon>
    </lineage>
</organism>
<accession>A0A366EK31</accession>
<evidence type="ECO:0000313" key="2">
    <source>
        <dbReference type="Proteomes" id="UP000252118"/>
    </source>
</evidence>
<dbReference type="EMBL" id="QNRJ01000012">
    <property type="protein sequence ID" value="RBP02753.1"/>
    <property type="molecule type" value="Genomic_DNA"/>
</dbReference>
<dbReference type="Proteomes" id="UP000252118">
    <property type="component" value="Unassembled WGS sequence"/>
</dbReference>